<keyword evidence="8 11" id="KW-0067">ATP-binding</keyword>
<comment type="catalytic activity">
    <reaction evidence="1 11">
        <text>5-(2-hydroxyethyl)-4-methylthiazole + ATP = 4-methyl-5-(2-phosphooxyethyl)-thiazole + ADP + H(+)</text>
        <dbReference type="Rhea" id="RHEA:24212"/>
        <dbReference type="ChEBI" id="CHEBI:15378"/>
        <dbReference type="ChEBI" id="CHEBI:17957"/>
        <dbReference type="ChEBI" id="CHEBI:30616"/>
        <dbReference type="ChEBI" id="CHEBI:58296"/>
        <dbReference type="ChEBI" id="CHEBI:456216"/>
        <dbReference type="EC" id="2.7.1.50"/>
    </reaction>
</comment>
<reference evidence="13" key="1">
    <citation type="journal article" date="2019" name="Int. J. Syst. Evol. Microbiol.">
        <title>The Global Catalogue of Microorganisms (GCM) 10K type strain sequencing project: providing services to taxonomists for standard genome sequencing and annotation.</title>
        <authorList>
            <consortium name="The Broad Institute Genomics Platform"/>
            <consortium name="The Broad Institute Genome Sequencing Center for Infectious Disease"/>
            <person name="Wu L."/>
            <person name="Ma J."/>
        </authorList>
    </citation>
    <scope>NUCLEOTIDE SEQUENCE [LARGE SCALE GENOMIC DNA]</scope>
    <source>
        <strain evidence="13">CCM 8925</strain>
    </source>
</reference>
<feature type="binding site" evidence="11">
    <location>
        <position position="117"/>
    </location>
    <ligand>
        <name>ATP</name>
        <dbReference type="ChEBI" id="CHEBI:30616"/>
    </ligand>
</feature>
<feature type="binding site" evidence="11">
    <location>
        <position position="190"/>
    </location>
    <ligand>
        <name>substrate</name>
    </ligand>
</feature>
<evidence type="ECO:0000256" key="2">
    <source>
        <dbReference type="ARBA" id="ARBA00001946"/>
    </source>
</evidence>
<dbReference type="HAMAP" id="MF_00228">
    <property type="entry name" value="Thz_kinase"/>
    <property type="match status" value="1"/>
</dbReference>
<keyword evidence="5 11" id="KW-0479">Metal-binding</keyword>
<dbReference type="EMBL" id="JBHTIO010000062">
    <property type="protein sequence ID" value="MFD0898731.1"/>
    <property type="molecule type" value="Genomic_DNA"/>
</dbReference>
<evidence type="ECO:0000256" key="1">
    <source>
        <dbReference type="ARBA" id="ARBA00001771"/>
    </source>
</evidence>
<evidence type="ECO:0000313" key="12">
    <source>
        <dbReference type="EMBL" id="MFD0898731.1"/>
    </source>
</evidence>
<organism evidence="12 13">
    <name type="scientific">Loigolactobacillus binensis</name>
    <dbReference type="NCBI Taxonomy" id="2559922"/>
    <lineage>
        <taxon>Bacteria</taxon>
        <taxon>Bacillati</taxon>
        <taxon>Bacillota</taxon>
        <taxon>Bacilli</taxon>
        <taxon>Lactobacillales</taxon>
        <taxon>Lactobacillaceae</taxon>
        <taxon>Loigolactobacillus</taxon>
    </lineage>
</organism>
<comment type="similarity">
    <text evidence="11">Belongs to the Thz kinase family.</text>
</comment>
<comment type="caution">
    <text evidence="12">The sequence shown here is derived from an EMBL/GenBank/DDBJ whole genome shotgun (WGS) entry which is preliminary data.</text>
</comment>
<proteinExistence type="inferred from homology"/>
<dbReference type="SUPFAM" id="SSF53613">
    <property type="entry name" value="Ribokinase-like"/>
    <property type="match status" value="1"/>
</dbReference>
<accession>A0ABW3EG88</accession>
<dbReference type="InterPro" id="IPR000417">
    <property type="entry name" value="Hyethyz_kinase"/>
</dbReference>
<keyword evidence="10 11" id="KW-0784">Thiamine biosynthesis</keyword>
<dbReference type="Proteomes" id="UP001597104">
    <property type="component" value="Unassembled WGS sequence"/>
</dbReference>
<gene>
    <name evidence="11 12" type="primary">thiM</name>
    <name evidence="12" type="ORF">ACFQZ7_13495</name>
</gene>
<dbReference type="EC" id="2.7.1.50" evidence="11"/>
<dbReference type="Gene3D" id="3.40.1190.20">
    <property type="match status" value="1"/>
</dbReference>
<evidence type="ECO:0000256" key="8">
    <source>
        <dbReference type="ARBA" id="ARBA00022840"/>
    </source>
</evidence>
<evidence type="ECO:0000313" key="13">
    <source>
        <dbReference type="Proteomes" id="UP001597104"/>
    </source>
</evidence>
<dbReference type="InterPro" id="IPR029056">
    <property type="entry name" value="Ribokinase-like"/>
</dbReference>
<comment type="function">
    <text evidence="11">Catalyzes the phosphorylation of the hydroxyl group of 4-methyl-5-beta-hydroxyethylthiazole (THZ).</text>
</comment>
<keyword evidence="7 11" id="KW-0418">Kinase</keyword>
<dbReference type="GO" id="GO:0004417">
    <property type="term" value="F:hydroxyethylthiazole kinase activity"/>
    <property type="evidence" value="ECO:0007669"/>
    <property type="project" value="UniProtKB-EC"/>
</dbReference>
<keyword evidence="9 11" id="KW-0460">Magnesium</keyword>
<keyword evidence="6 11" id="KW-0547">Nucleotide-binding</keyword>
<evidence type="ECO:0000256" key="7">
    <source>
        <dbReference type="ARBA" id="ARBA00022777"/>
    </source>
</evidence>
<evidence type="ECO:0000256" key="4">
    <source>
        <dbReference type="ARBA" id="ARBA00022679"/>
    </source>
</evidence>
<dbReference type="PRINTS" id="PR01099">
    <property type="entry name" value="HYETHTZKNASE"/>
</dbReference>
<dbReference type="RefSeq" id="WP_137638723.1">
    <property type="nucleotide sequence ID" value="NZ_BJDN01000036.1"/>
</dbReference>
<keyword evidence="4 11" id="KW-0808">Transferase</keyword>
<protein>
    <recommendedName>
        <fullName evidence="11">Hydroxyethylthiazole kinase</fullName>
        <ecNumber evidence="11">2.7.1.50</ecNumber>
    </recommendedName>
    <alternativeName>
        <fullName evidence="11">4-methyl-5-beta-hydroxyethylthiazole kinase</fullName>
        <shortName evidence="11">TH kinase</shortName>
        <shortName evidence="11">Thz kinase</shortName>
    </alternativeName>
</protein>
<evidence type="ECO:0000256" key="5">
    <source>
        <dbReference type="ARBA" id="ARBA00022723"/>
    </source>
</evidence>
<evidence type="ECO:0000256" key="3">
    <source>
        <dbReference type="ARBA" id="ARBA00004868"/>
    </source>
</evidence>
<evidence type="ECO:0000256" key="6">
    <source>
        <dbReference type="ARBA" id="ARBA00022741"/>
    </source>
</evidence>
<dbReference type="CDD" id="cd01170">
    <property type="entry name" value="THZ_kinase"/>
    <property type="match status" value="1"/>
</dbReference>
<dbReference type="Pfam" id="PF02110">
    <property type="entry name" value="HK"/>
    <property type="match status" value="1"/>
</dbReference>
<feature type="binding site" evidence="11">
    <location>
        <position position="41"/>
    </location>
    <ligand>
        <name>substrate</name>
    </ligand>
</feature>
<feature type="binding site" evidence="11">
    <location>
        <position position="163"/>
    </location>
    <ligand>
        <name>ATP</name>
        <dbReference type="ChEBI" id="CHEBI:30616"/>
    </ligand>
</feature>
<evidence type="ECO:0000256" key="9">
    <source>
        <dbReference type="ARBA" id="ARBA00022842"/>
    </source>
</evidence>
<dbReference type="PIRSF" id="PIRSF000513">
    <property type="entry name" value="Thz_kinase"/>
    <property type="match status" value="1"/>
</dbReference>
<name>A0ABW3EG88_9LACO</name>
<keyword evidence="13" id="KW-1185">Reference proteome</keyword>
<comment type="cofactor">
    <cofactor evidence="2 11">
        <name>Mg(2+)</name>
        <dbReference type="ChEBI" id="CHEBI:18420"/>
    </cofactor>
</comment>
<sequence>MQLELLAQLRAQNPIVLNISNFVTVQDVANGINALGASPIMSEEIAEADALVQMSGAVALNLGAFTKQQLAHIKKTGELANQYHKPLIVDPVAVGAVTYRRDVALQLFEDFQVDIIRGNAGEVAALAGIAWQAKGIDAGEGSGDKVAIAQAAAKRHHCVVILSGATDIITDGTQVVQVANGTPLFQLHVGSGDMLSSVVAAFAAVSGGDYFAAAQTACLVFASAGELVAQELPGELPGTFAAKLLDELHLITTADVAQIARYTEA</sequence>
<dbReference type="NCBIfam" id="NF006830">
    <property type="entry name" value="PRK09355.1"/>
    <property type="match status" value="1"/>
</dbReference>
<evidence type="ECO:0000256" key="11">
    <source>
        <dbReference type="HAMAP-Rule" id="MF_00228"/>
    </source>
</evidence>
<evidence type="ECO:0000256" key="10">
    <source>
        <dbReference type="ARBA" id="ARBA00022977"/>
    </source>
</evidence>
<comment type="pathway">
    <text evidence="3 11">Cofactor biosynthesis; thiamine diphosphate biosynthesis; 4-methyl-5-(2-phosphoethyl)-thiazole from 5-(2-hydroxyethyl)-4-methylthiazole: step 1/1.</text>
</comment>